<evidence type="ECO:0000259" key="2">
    <source>
        <dbReference type="Pfam" id="PF01266"/>
    </source>
</evidence>
<proteinExistence type="predicted"/>
<reference evidence="3" key="1">
    <citation type="submission" date="2021-02" db="EMBL/GenBank/DDBJ databases">
        <title>Psilocybe cubensis genome.</title>
        <authorList>
            <person name="Mckernan K.J."/>
            <person name="Crawford S."/>
            <person name="Trippe A."/>
            <person name="Kane L.T."/>
            <person name="Mclaughlin S."/>
        </authorList>
    </citation>
    <scope>NUCLEOTIDE SEQUENCE [LARGE SCALE GENOMIC DNA]</scope>
    <source>
        <strain evidence="3">MGC-MH-2018</strain>
    </source>
</reference>
<feature type="region of interest" description="Disordered" evidence="1">
    <location>
        <begin position="500"/>
        <end position="527"/>
    </location>
</feature>
<dbReference type="GO" id="GO:0005737">
    <property type="term" value="C:cytoplasm"/>
    <property type="evidence" value="ECO:0007669"/>
    <property type="project" value="TreeGrafter"/>
</dbReference>
<sequence length="601" mass="64720">MGAIISTIQPILQRFKTVLNEYEAASKRISLPPGIPQLNSSIPFWTIPLSPIAHHGRDTELPQYADIVIIGSGITGASIAKALLECSNTRSTPLSVVMVEARDACSGATGRNGGHASPIIYNEYFRLKKAHGATVALQILRFRLAHITALIEVAKAEGLSADSQARLVDNFDAFLQPEFFEKATDELKAFLKEVPSDIGERFGIVEDRDAIEELQLATSIVGLIIKPGASIHPYRLVTGILSKLLDNFSNFQLHTRTPCTGIMTENGTYVIATPKGDIKARHVVHATNAWSSHLLPGLREKIVPWKAHMSSQRPGKGLSSQCNLDSKLTTPQNSEAPAPTNVPTCTSSRSNWTGTRAYVFYPGHEEGVYDYLTQLLPTPIESVPSKALDSSETLAPKSSLPTAGELMFGGGAMLGGMSESALLNVVGVTDDSHPDFAVEAYLSGSLPMYFGRHWGEEGSEADDIEAGKTEDVQWGKGRVKAVWSGLVGLSADANPWVGRVPPSVSGRREPAPQPSRPPYDKPSAVDGEHLAPAGEWVCAGYSGEGMVHAWLSGRALARMILGNAGNGSGAEHDLELPEPFLITENRIKRTKIRDITQIGNN</sequence>
<comment type="caution">
    <text evidence="3">The sequence shown here is derived from an EMBL/GenBank/DDBJ whole genome shotgun (WGS) entry which is preliminary data.</text>
</comment>
<evidence type="ECO:0000256" key="1">
    <source>
        <dbReference type="SAM" id="MobiDB-lite"/>
    </source>
</evidence>
<feature type="region of interest" description="Disordered" evidence="1">
    <location>
        <begin position="309"/>
        <end position="348"/>
    </location>
</feature>
<protein>
    <recommendedName>
        <fullName evidence="2">FAD dependent oxidoreductase domain-containing protein</fullName>
    </recommendedName>
</protein>
<accession>A0A8H7XPJ7</accession>
<dbReference type="PANTHER" id="PTHR13847:SF213">
    <property type="entry name" value="DEPENDENT OXIDOREDUCTASE, PUTATIVE-RELATED"/>
    <property type="match status" value="1"/>
</dbReference>
<dbReference type="PANTHER" id="PTHR13847">
    <property type="entry name" value="SARCOSINE DEHYDROGENASE-RELATED"/>
    <property type="match status" value="1"/>
</dbReference>
<gene>
    <name evidence="3" type="ORF">JR316_011841</name>
</gene>
<dbReference type="Gene3D" id="3.30.9.10">
    <property type="entry name" value="D-Amino Acid Oxidase, subunit A, domain 2"/>
    <property type="match status" value="1"/>
</dbReference>
<evidence type="ECO:0000313" key="3">
    <source>
        <dbReference type="EMBL" id="KAG5163494.1"/>
    </source>
</evidence>
<feature type="domain" description="FAD dependent oxidoreductase" evidence="2">
    <location>
        <begin position="66"/>
        <end position="315"/>
    </location>
</feature>
<dbReference type="Pfam" id="PF01266">
    <property type="entry name" value="DAO"/>
    <property type="match status" value="1"/>
</dbReference>
<dbReference type="AlphaFoldDB" id="A0A8H7XPJ7"/>
<organism evidence="3">
    <name type="scientific">Psilocybe cubensis</name>
    <name type="common">Psychedelic mushroom</name>
    <name type="synonym">Stropharia cubensis</name>
    <dbReference type="NCBI Taxonomy" id="181762"/>
    <lineage>
        <taxon>Eukaryota</taxon>
        <taxon>Fungi</taxon>
        <taxon>Dikarya</taxon>
        <taxon>Basidiomycota</taxon>
        <taxon>Agaricomycotina</taxon>
        <taxon>Agaricomycetes</taxon>
        <taxon>Agaricomycetidae</taxon>
        <taxon>Agaricales</taxon>
        <taxon>Agaricineae</taxon>
        <taxon>Strophariaceae</taxon>
        <taxon>Psilocybe</taxon>
    </lineage>
</organism>
<dbReference type="OrthoDB" id="429143at2759"/>
<dbReference type="SUPFAM" id="SSF51905">
    <property type="entry name" value="FAD/NAD(P)-binding domain"/>
    <property type="match status" value="1"/>
</dbReference>
<dbReference type="Gene3D" id="3.50.50.60">
    <property type="entry name" value="FAD/NAD(P)-binding domain"/>
    <property type="match status" value="1"/>
</dbReference>
<dbReference type="InterPro" id="IPR006076">
    <property type="entry name" value="FAD-dep_OxRdtase"/>
</dbReference>
<name>A0A8H7XPJ7_PSICU</name>
<dbReference type="EMBL" id="JAFIQS010000015">
    <property type="protein sequence ID" value="KAG5163494.1"/>
    <property type="molecule type" value="Genomic_DNA"/>
</dbReference>
<dbReference type="InterPro" id="IPR036188">
    <property type="entry name" value="FAD/NAD-bd_sf"/>
</dbReference>